<sequence>MQRLSSVVRDGALAIINVGSDFTVYKVHKELLVEHSDYFKRTLRSLWRSDQDTVTRLEDVDSDTFDIFVDWLYTQKLPDNAIDWIPVDEQLACDTEPYEEDVFMAGEASHRAKQLQQAKAYVLGNRLSSPQFKQAVYKIYLDELGGSDTLPCYHAVTYAFANLPADDLLLQLMVDSHCHNFCKGFDGSADAEDRKQLPREFLVRVMLRYSDLVAKHDQEPLDAADYVLSGEKGGDAQARSTIGTDEGTEVYTGSDAYDDTDTGFGF</sequence>
<dbReference type="SUPFAM" id="SSF54695">
    <property type="entry name" value="POZ domain"/>
    <property type="match status" value="1"/>
</dbReference>
<gene>
    <name evidence="2" type="ORF">EKO04_008148</name>
</gene>
<dbReference type="PANTHER" id="PTHR47843:SF2">
    <property type="entry name" value="BTB DOMAIN-CONTAINING PROTEIN"/>
    <property type="match status" value="1"/>
</dbReference>
<protein>
    <recommendedName>
        <fullName evidence="1">BTB domain-containing protein</fullName>
    </recommendedName>
</protein>
<dbReference type="PANTHER" id="PTHR47843">
    <property type="entry name" value="BTB DOMAIN-CONTAINING PROTEIN-RELATED"/>
    <property type="match status" value="1"/>
</dbReference>
<dbReference type="Gene3D" id="3.30.710.10">
    <property type="entry name" value="Potassium Channel Kv1.1, Chain A"/>
    <property type="match status" value="1"/>
</dbReference>
<dbReference type="InterPro" id="IPR011333">
    <property type="entry name" value="SKP1/BTB/POZ_sf"/>
</dbReference>
<dbReference type="EMBL" id="RZGK01000015">
    <property type="protein sequence ID" value="KAF9693882.1"/>
    <property type="molecule type" value="Genomic_DNA"/>
</dbReference>
<dbReference type="CDD" id="cd18186">
    <property type="entry name" value="BTB_POZ_ZBTB_KLHL-like"/>
    <property type="match status" value="1"/>
</dbReference>
<dbReference type="Pfam" id="PF00651">
    <property type="entry name" value="BTB"/>
    <property type="match status" value="1"/>
</dbReference>
<evidence type="ECO:0000313" key="2">
    <source>
        <dbReference type="EMBL" id="KAF9693882.1"/>
    </source>
</evidence>
<feature type="domain" description="BTB" evidence="1">
    <location>
        <begin position="9"/>
        <end position="81"/>
    </location>
</feature>
<accession>A0A8H7J087</accession>
<dbReference type="OrthoDB" id="194443at2759"/>
<keyword evidence="3" id="KW-1185">Reference proteome</keyword>
<reference evidence="2" key="2">
    <citation type="submission" date="2020-09" db="EMBL/GenBank/DDBJ databases">
        <title>Reference genome assembly for Australian Ascochyta lentis isolate Al4.</title>
        <authorList>
            <person name="Lee R.C."/>
            <person name="Farfan-Caceres L.M."/>
            <person name="Debler J.W."/>
            <person name="Williams A.H."/>
            <person name="Henares B.M."/>
        </authorList>
    </citation>
    <scope>NUCLEOTIDE SEQUENCE</scope>
    <source>
        <strain evidence="2">Al4</strain>
    </source>
</reference>
<comment type="caution">
    <text evidence="2">The sequence shown here is derived from an EMBL/GenBank/DDBJ whole genome shotgun (WGS) entry which is preliminary data.</text>
</comment>
<dbReference type="InterPro" id="IPR000210">
    <property type="entry name" value="BTB/POZ_dom"/>
</dbReference>
<proteinExistence type="predicted"/>
<dbReference type="PROSITE" id="PS50097">
    <property type="entry name" value="BTB"/>
    <property type="match status" value="1"/>
</dbReference>
<name>A0A8H7J087_9PLEO</name>
<reference evidence="2" key="1">
    <citation type="submission" date="2018-12" db="EMBL/GenBank/DDBJ databases">
        <authorList>
            <person name="Syme R.A."/>
            <person name="Farfan-Caceres L."/>
            <person name="Lichtenzveig J."/>
        </authorList>
    </citation>
    <scope>NUCLEOTIDE SEQUENCE</scope>
    <source>
        <strain evidence="2">Al4</strain>
    </source>
</reference>
<dbReference type="AlphaFoldDB" id="A0A8H7J087"/>
<evidence type="ECO:0000313" key="3">
    <source>
        <dbReference type="Proteomes" id="UP000651452"/>
    </source>
</evidence>
<organism evidence="2 3">
    <name type="scientific">Ascochyta lentis</name>
    <dbReference type="NCBI Taxonomy" id="205686"/>
    <lineage>
        <taxon>Eukaryota</taxon>
        <taxon>Fungi</taxon>
        <taxon>Dikarya</taxon>
        <taxon>Ascomycota</taxon>
        <taxon>Pezizomycotina</taxon>
        <taxon>Dothideomycetes</taxon>
        <taxon>Pleosporomycetidae</taxon>
        <taxon>Pleosporales</taxon>
        <taxon>Pleosporineae</taxon>
        <taxon>Didymellaceae</taxon>
        <taxon>Ascochyta</taxon>
    </lineage>
</organism>
<dbReference type="Proteomes" id="UP000651452">
    <property type="component" value="Unassembled WGS sequence"/>
</dbReference>
<evidence type="ECO:0000259" key="1">
    <source>
        <dbReference type="PROSITE" id="PS50097"/>
    </source>
</evidence>